<keyword evidence="5" id="KW-0614">Plasmid</keyword>
<dbReference type="Gene3D" id="3.40.50.150">
    <property type="entry name" value="Vaccinia Virus protein VP39"/>
    <property type="match status" value="1"/>
</dbReference>
<sequence length="708" mass="76949">MPRDLVTEVKEFRHFHFCCGLGGAKKGFNKARPQVGSVGAVFRCIGGVDNDPAAIRDFNNAGPGRLGTVLDLFTRAQYIAFHGKEPPPGWREATPIDIRRAAGFESPNVVVISSPCKGASGLLSETLSRTAKYQALNELTLRCIWLMCEAWADDPVDLIVFENVPRLATRGRHLLDQINQLLQQYGYAVAETTHDCGELGGLAQSRKRFLLVARHIEKVPPFLYEPEKKRLRAVGEVLGRMPMPGDDAAGPMHRIPRLQWKTWVRLAFVEAGSDWRSLNKLAVANGHLRDYLIVPDMHNGVLGVRDWQVPTGTVTGNSRPATGSFSVADPRHFGPDKHGNECRINPWSDAAKVVSSAHGTGQCVADPRMETNAEYSQYGVMPWNATSGVISAQSAPGGGRYSVADPRASGDRHARHANVYRIVPWDGSPDTVAGDYRPTSAGGVLDIHPPVGPVFSKYAVTPWDRRTGTVIGGDDQGAYAVVDPRRQGEAFGKYNVTRFDEAAGTVIAGSTTGQGAFAVADPRSKINNRRAGDAYLTGGHYGVMPWNSSCGAVSASASCDNGPWSVADPRIDDVIRLPALDQKVVAMIRALDGTWHRPFTTLEMAALQSLIDPDEYWSTDPLTQREIDAFHAQRRQQHWLLDGSSDSAWRERIGNAIPPLAAQAIGEVMGTTLLLADAGETFMLNAMPIWVQPIAIAIAASQSSWGAR</sequence>
<dbReference type="EMBL" id="LFKP01000016">
    <property type="protein sequence ID" value="OHV93756.1"/>
    <property type="molecule type" value="Genomic_DNA"/>
</dbReference>
<dbReference type="SUPFAM" id="SSF53335">
    <property type="entry name" value="S-adenosyl-L-methionine-dependent methyltransferases"/>
    <property type="match status" value="1"/>
</dbReference>
<gene>
    <name evidence="5" type="ORF">AKG95_28900</name>
</gene>
<dbReference type="InterPro" id="IPR001525">
    <property type="entry name" value="C5_MeTfrase"/>
</dbReference>
<dbReference type="AlphaFoldDB" id="A0A1S1U0P6"/>
<evidence type="ECO:0000256" key="3">
    <source>
        <dbReference type="ARBA" id="ARBA00022747"/>
    </source>
</evidence>
<evidence type="ECO:0000256" key="2">
    <source>
        <dbReference type="ARBA" id="ARBA00022679"/>
    </source>
</evidence>
<protein>
    <submittedName>
        <fullName evidence="5">DNA methyltransferase</fullName>
    </submittedName>
</protein>
<accession>A0A1S1U0P6</accession>
<comment type="caution">
    <text evidence="5">The sequence shown here is derived from an EMBL/GenBank/DDBJ whole genome shotgun (WGS) entry which is preliminary data.</text>
</comment>
<dbReference type="Pfam" id="PF00145">
    <property type="entry name" value="DNA_methylase"/>
    <property type="match status" value="1"/>
</dbReference>
<evidence type="ECO:0000256" key="4">
    <source>
        <dbReference type="ARBA" id="ARBA00047422"/>
    </source>
</evidence>
<geneLocation type="plasmid" evidence="5">
    <name>pMEG01</name>
</geneLocation>
<keyword evidence="1 5" id="KW-0489">Methyltransferase</keyword>
<dbReference type="GO" id="GO:0003886">
    <property type="term" value="F:DNA (cytosine-5-)-methyltransferase activity"/>
    <property type="evidence" value="ECO:0007669"/>
    <property type="project" value="UniProtKB-EC"/>
</dbReference>
<dbReference type="GO" id="GO:0009307">
    <property type="term" value="P:DNA restriction-modification system"/>
    <property type="evidence" value="ECO:0007669"/>
    <property type="project" value="UniProtKB-KW"/>
</dbReference>
<keyword evidence="2 5" id="KW-0808">Transferase</keyword>
<evidence type="ECO:0000313" key="5">
    <source>
        <dbReference type="EMBL" id="OHV93756.1"/>
    </source>
</evidence>
<reference evidence="5 6" key="1">
    <citation type="submission" date="2015-06" db="EMBL/GenBank/DDBJ databases">
        <title>Draft genome sequencing of a biphenyl-degrading bacterium, Janthinobacterium lividum MEG1.</title>
        <authorList>
            <person name="Shimodaira J."/>
            <person name="Hatta T."/>
        </authorList>
    </citation>
    <scope>NUCLEOTIDE SEQUENCE [LARGE SCALE GENOMIC DNA]</scope>
    <source>
        <strain evidence="5 6">MEG1</strain>
        <plasmid evidence="5">pMEG01</plasmid>
    </source>
</reference>
<dbReference type="Proteomes" id="UP000179840">
    <property type="component" value="Unassembled WGS sequence"/>
</dbReference>
<organism evidence="5 6">
    <name type="scientific">Janthinobacterium lividum</name>
    <dbReference type="NCBI Taxonomy" id="29581"/>
    <lineage>
        <taxon>Bacteria</taxon>
        <taxon>Pseudomonadati</taxon>
        <taxon>Pseudomonadota</taxon>
        <taxon>Betaproteobacteria</taxon>
        <taxon>Burkholderiales</taxon>
        <taxon>Oxalobacteraceae</taxon>
        <taxon>Janthinobacterium</taxon>
    </lineage>
</organism>
<dbReference type="InterPro" id="IPR029063">
    <property type="entry name" value="SAM-dependent_MTases_sf"/>
</dbReference>
<comment type="catalytic activity">
    <reaction evidence="4">
        <text>a 2'-deoxycytidine in DNA + S-adenosyl-L-methionine = a 5-methyl-2'-deoxycytidine in DNA + S-adenosyl-L-homocysteine + H(+)</text>
        <dbReference type="Rhea" id="RHEA:13681"/>
        <dbReference type="Rhea" id="RHEA-COMP:11369"/>
        <dbReference type="Rhea" id="RHEA-COMP:11370"/>
        <dbReference type="ChEBI" id="CHEBI:15378"/>
        <dbReference type="ChEBI" id="CHEBI:57856"/>
        <dbReference type="ChEBI" id="CHEBI:59789"/>
        <dbReference type="ChEBI" id="CHEBI:85452"/>
        <dbReference type="ChEBI" id="CHEBI:85454"/>
        <dbReference type="EC" id="2.1.1.37"/>
    </reaction>
</comment>
<evidence type="ECO:0000313" key="6">
    <source>
        <dbReference type="Proteomes" id="UP000179840"/>
    </source>
</evidence>
<evidence type="ECO:0000256" key="1">
    <source>
        <dbReference type="ARBA" id="ARBA00022603"/>
    </source>
</evidence>
<keyword evidence="3" id="KW-0680">Restriction system</keyword>
<proteinExistence type="predicted"/>
<name>A0A1S1U0P6_9BURK</name>
<dbReference type="RefSeq" id="WP_081345017.1">
    <property type="nucleotide sequence ID" value="NZ_LFKP01000016.1"/>
</dbReference>
<dbReference type="GO" id="GO:0032259">
    <property type="term" value="P:methylation"/>
    <property type="evidence" value="ECO:0007669"/>
    <property type="project" value="UniProtKB-KW"/>
</dbReference>